<dbReference type="EMBL" id="JACHMY010000001">
    <property type="protein sequence ID" value="MBB5837622.1"/>
    <property type="molecule type" value="Genomic_DNA"/>
</dbReference>
<dbReference type="InterPro" id="IPR036770">
    <property type="entry name" value="Ankyrin_rpt-contain_sf"/>
</dbReference>
<accession>A0A7W9J8L5</accession>
<reference evidence="1 2" key="1">
    <citation type="submission" date="2020-08" db="EMBL/GenBank/DDBJ databases">
        <title>Sequencing the genomes of 1000 actinobacteria strains.</title>
        <authorList>
            <person name="Klenk H.-P."/>
        </authorList>
    </citation>
    <scope>NUCLEOTIDE SEQUENCE [LARGE SCALE GENOMIC DNA]</scope>
    <source>
        <strain evidence="1 2">DSM 28967</strain>
    </source>
</reference>
<dbReference type="RefSeq" id="WP_202893087.1">
    <property type="nucleotide sequence ID" value="NZ_JACHMY010000001.1"/>
</dbReference>
<sequence>MSADTGWAGVNWYHFPDLAEVRARLDAGADPSGGAGCWEPPLHAAAERGALDVVAELARRVDDVDALMRGRSALWTAVAAARFDAARVLVEAGADPWLDMMSGWSPARLSLAGSEPELFGGGRSLAPEESAMVAEARRLGDLFGPPYLDGFSVACVAGIDVTEAVRRLDARVLTDNPEQLMASVDEDPEDSEARWMMWATNVPGGVVLTQPWLYGAQMPGVIKALSAGTTCYAMYANAKSGNQGSLARDGELVGWDLHPGGEPDEDDPDVLLKYLYSYQALPYCYAVTGLEPQDRRSFDGPPDAWIRIPARDWWR</sequence>
<dbReference type="Proteomes" id="UP000549971">
    <property type="component" value="Unassembled WGS sequence"/>
</dbReference>
<evidence type="ECO:0000313" key="1">
    <source>
        <dbReference type="EMBL" id="MBB5837622.1"/>
    </source>
</evidence>
<proteinExistence type="predicted"/>
<protein>
    <recommendedName>
        <fullName evidence="3">Ankyrin repeat domain-containing protein</fullName>
    </recommendedName>
</protein>
<comment type="caution">
    <text evidence="1">The sequence shown here is derived from an EMBL/GenBank/DDBJ whole genome shotgun (WGS) entry which is preliminary data.</text>
</comment>
<organism evidence="1 2">
    <name type="scientific">Kribbella italica</name>
    <dbReference type="NCBI Taxonomy" id="1540520"/>
    <lineage>
        <taxon>Bacteria</taxon>
        <taxon>Bacillati</taxon>
        <taxon>Actinomycetota</taxon>
        <taxon>Actinomycetes</taxon>
        <taxon>Propionibacteriales</taxon>
        <taxon>Kribbellaceae</taxon>
        <taxon>Kribbella</taxon>
    </lineage>
</organism>
<dbReference type="Pfam" id="PF12796">
    <property type="entry name" value="Ank_2"/>
    <property type="match status" value="1"/>
</dbReference>
<name>A0A7W9J8L5_9ACTN</name>
<dbReference type="Gene3D" id="1.25.40.20">
    <property type="entry name" value="Ankyrin repeat-containing domain"/>
    <property type="match status" value="1"/>
</dbReference>
<gene>
    <name evidence="1" type="ORF">HDA39_004356</name>
</gene>
<keyword evidence="2" id="KW-1185">Reference proteome</keyword>
<dbReference type="SUPFAM" id="SSF48403">
    <property type="entry name" value="Ankyrin repeat"/>
    <property type="match status" value="1"/>
</dbReference>
<evidence type="ECO:0000313" key="2">
    <source>
        <dbReference type="Proteomes" id="UP000549971"/>
    </source>
</evidence>
<evidence type="ECO:0008006" key="3">
    <source>
        <dbReference type="Google" id="ProtNLM"/>
    </source>
</evidence>
<dbReference type="AlphaFoldDB" id="A0A7W9J8L5"/>
<dbReference type="InterPro" id="IPR002110">
    <property type="entry name" value="Ankyrin_rpt"/>
</dbReference>
<dbReference type="SMART" id="SM00248">
    <property type="entry name" value="ANK"/>
    <property type="match status" value="2"/>
</dbReference>